<organism evidence="2 3">
    <name type="scientific">Bimuria novae-zelandiae CBS 107.79</name>
    <dbReference type="NCBI Taxonomy" id="1447943"/>
    <lineage>
        <taxon>Eukaryota</taxon>
        <taxon>Fungi</taxon>
        <taxon>Dikarya</taxon>
        <taxon>Ascomycota</taxon>
        <taxon>Pezizomycotina</taxon>
        <taxon>Dothideomycetes</taxon>
        <taxon>Pleosporomycetidae</taxon>
        <taxon>Pleosporales</taxon>
        <taxon>Massarineae</taxon>
        <taxon>Didymosphaeriaceae</taxon>
        <taxon>Bimuria</taxon>
    </lineage>
</organism>
<keyword evidence="3" id="KW-1185">Reference proteome</keyword>
<accession>A0A6A5UHJ0</accession>
<feature type="non-terminal residue" evidence="2">
    <location>
        <position position="1"/>
    </location>
</feature>
<evidence type="ECO:0000259" key="1">
    <source>
        <dbReference type="Pfam" id="PF06985"/>
    </source>
</evidence>
<gene>
    <name evidence="2" type="ORF">BU23DRAFT_492938</name>
</gene>
<evidence type="ECO:0000313" key="2">
    <source>
        <dbReference type="EMBL" id="KAF1964345.1"/>
    </source>
</evidence>
<sequence>YRSITSDQIRLLVLHAGKPDEVIRCSLKPILANSLEESQLGYHALSYAWGEEVLKKIHVSDLPAISHTPYPPLSGGVPRELHIRGNLYAALKRLRCIDEDVWFWIDTICIDQNNMLEKSYQLPKMLDIYQNAYSVCIWLGETEIGRYLVNTHKDPLDFVSVIVNLKLLDHIIGDPATGTQEVLESFVAFANLLKRPWFRRRWVIQEVAASKRAFVQCGQSKVNWIDFADAIQLFLDNIERIRAMYERSELSRRDPDAFAHVASVGAGALVRASSDVLKKLDECKIVARLHTIESLVVTFLHFEATESRDTIYALLPLADDKDTYLGARTPLGLQEQPYEKSTAEVYAKFLHDSVKSSNSLDIICRHWALPLNNPSSPALPSWVGLVTDSAFGPSQRAAGRLNGESLVGKPGCKIYNASRETDPSIRLQIPSTHQSFHFQPPRSPVLLVATGFRLCRITQVLFRVVDGVISHDCLEIAGWDRRHDINEIPDRLWRTLVADRTKTGSTALSWWRRACMYCLSKAASPNGDLNTPIALLS</sequence>
<evidence type="ECO:0000313" key="3">
    <source>
        <dbReference type="Proteomes" id="UP000800036"/>
    </source>
</evidence>
<proteinExistence type="predicted"/>
<name>A0A6A5UHJ0_9PLEO</name>
<dbReference type="EMBL" id="ML976792">
    <property type="protein sequence ID" value="KAF1964345.1"/>
    <property type="molecule type" value="Genomic_DNA"/>
</dbReference>
<dbReference type="OrthoDB" id="2157530at2759"/>
<dbReference type="InterPro" id="IPR010730">
    <property type="entry name" value="HET"/>
</dbReference>
<reference evidence="2" key="1">
    <citation type="journal article" date="2020" name="Stud. Mycol.">
        <title>101 Dothideomycetes genomes: a test case for predicting lifestyles and emergence of pathogens.</title>
        <authorList>
            <person name="Haridas S."/>
            <person name="Albert R."/>
            <person name="Binder M."/>
            <person name="Bloem J."/>
            <person name="Labutti K."/>
            <person name="Salamov A."/>
            <person name="Andreopoulos B."/>
            <person name="Baker S."/>
            <person name="Barry K."/>
            <person name="Bills G."/>
            <person name="Bluhm B."/>
            <person name="Cannon C."/>
            <person name="Castanera R."/>
            <person name="Culley D."/>
            <person name="Daum C."/>
            <person name="Ezra D."/>
            <person name="Gonzalez J."/>
            <person name="Henrissat B."/>
            <person name="Kuo A."/>
            <person name="Liang C."/>
            <person name="Lipzen A."/>
            <person name="Lutzoni F."/>
            <person name="Magnuson J."/>
            <person name="Mondo S."/>
            <person name="Nolan M."/>
            <person name="Ohm R."/>
            <person name="Pangilinan J."/>
            <person name="Park H.-J."/>
            <person name="Ramirez L."/>
            <person name="Alfaro M."/>
            <person name="Sun H."/>
            <person name="Tritt A."/>
            <person name="Yoshinaga Y."/>
            <person name="Zwiers L.-H."/>
            <person name="Turgeon B."/>
            <person name="Goodwin S."/>
            <person name="Spatafora J."/>
            <person name="Crous P."/>
            <person name="Grigoriev I."/>
        </authorList>
    </citation>
    <scope>NUCLEOTIDE SEQUENCE</scope>
    <source>
        <strain evidence="2">CBS 107.79</strain>
    </source>
</reference>
<dbReference type="PANTHER" id="PTHR24148">
    <property type="entry name" value="ANKYRIN REPEAT DOMAIN-CONTAINING PROTEIN 39 HOMOLOG-RELATED"/>
    <property type="match status" value="1"/>
</dbReference>
<feature type="domain" description="Heterokaryon incompatibility" evidence="1">
    <location>
        <begin position="42"/>
        <end position="206"/>
    </location>
</feature>
<dbReference type="AlphaFoldDB" id="A0A6A5UHJ0"/>
<dbReference type="PANTHER" id="PTHR24148:SF64">
    <property type="entry name" value="HETEROKARYON INCOMPATIBILITY DOMAIN-CONTAINING PROTEIN"/>
    <property type="match status" value="1"/>
</dbReference>
<dbReference type="Pfam" id="PF06985">
    <property type="entry name" value="HET"/>
    <property type="match status" value="1"/>
</dbReference>
<protein>
    <recommendedName>
        <fullName evidence="1">Heterokaryon incompatibility domain-containing protein</fullName>
    </recommendedName>
</protein>
<dbReference type="InterPro" id="IPR052895">
    <property type="entry name" value="HetReg/Transcr_Mod"/>
</dbReference>
<dbReference type="Proteomes" id="UP000800036">
    <property type="component" value="Unassembled WGS sequence"/>
</dbReference>